<proteinExistence type="predicted"/>
<evidence type="ECO:0000313" key="1">
    <source>
        <dbReference type="EMBL" id="VEL24844.1"/>
    </source>
</evidence>
<organism evidence="1 2">
    <name type="scientific">Protopolystoma xenopodis</name>
    <dbReference type="NCBI Taxonomy" id="117903"/>
    <lineage>
        <taxon>Eukaryota</taxon>
        <taxon>Metazoa</taxon>
        <taxon>Spiralia</taxon>
        <taxon>Lophotrochozoa</taxon>
        <taxon>Platyhelminthes</taxon>
        <taxon>Monogenea</taxon>
        <taxon>Polyopisthocotylea</taxon>
        <taxon>Polystomatidea</taxon>
        <taxon>Polystomatidae</taxon>
        <taxon>Protopolystoma</taxon>
    </lineage>
</organism>
<keyword evidence="2" id="KW-1185">Reference proteome</keyword>
<gene>
    <name evidence="1" type="ORF">PXEA_LOCUS18284</name>
</gene>
<dbReference type="EMBL" id="CAAALY010070050">
    <property type="protein sequence ID" value="VEL24844.1"/>
    <property type="molecule type" value="Genomic_DNA"/>
</dbReference>
<reference evidence="1" key="1">
    <citation type="submission" date="2018-11" db="EMBL/GenBank/DDBJ databases">
        <authorList>
            <consortium name="Pathogen Informatics"/>
        </authorList>
    </citation>
    <scope>NUCLEOTIDE SEQUENCE</scope>
</reference>
<name>A0A3S5ANY3_9PLAT</name>
<accession>A0A3S5ANY3</accession>
<dbReference type="AlphaFoldDB" id="A0A3S5ANY3"/>
<sequence length="73" mass="8071">MPTTRVGYLHTEQTGLGAQFIFIIPVSLPPISLFLKPSYTSPDTCKAQLAADSSKQPDIYLYISRYVCLCSVD</sequence>
<dbReference type="Proteomes" id="UP000784294">
    <property type="component" value="Unassembled WGS sequence"/>
</dbReference>
<evidence type="ECO:0000313" key="2">
    <source>
        <dbReference type="Proteomes" id="UP000784294"/>
    </source>
</evidence>
<protein>
    <submittedName>
        <fullName evidence="1">Uncharacterized protein</fullName>
    </submittedName>
</protein>
<comment type="caution">
    <text evidence="1">The sequence shown here is derived from an EMBL/GenBank/DDBJ whole genome shotgun (WGS) entry which is preliminary data.</text>
</comment>